<evidence type="ECO:0000256" key="2">
    <source>
        <dbReference type="ARBA" id="ARBA00022771"/>
    </source>
</evidence>
<gene>
    <name evidence="6" type="primary">Dsec\GM10419</name>
    <name evidence="6" type="ORF">Dsec_GM10419</name>
</gene>
<dbReference type="HOGENOM" id="CLU_2500325_0_0_1"/>
<dbReference type="OrthoDB" id="167578at2759"/>
<evidence type="ECO:0000313" key="7">
    <source>
        <dbReference type="Proteomes" id="UP000001292"/>
    </source>
</evidence>
<keyword evidence="3" id="KW-0862">Zinc</keyword>
<dbReference type="OMA" id="LIFRGHM"/>
<evidence type="ECO:0000256" key="3">
    <source>
        <dbReference type="ARBA" id="ARBA00022833"/>
    </source>
</evidence>
<proteinExistence type="predicted"/>
<evidence type="ECO:0000256" key="1">
    <source>
        <dbReference type="ARBA" id="ARBA00022723"/>
    </source>
</evidence>
<feature type="domain" description="FLYWCH-type" evidence="5">
    <location>
        <begin position="2"/>
        <end position="65"/>
    </location>
</feature>
<keyword evidence="1" id="KW-0479">Metal-binding</keyword>
<protein>
    <submittedName>
        <fullName evidence="6">GM10419</fullName>
    </submittedName>
</protein>
<evidence type="ECO:0000256" key="4">
    <source>
        <dbReference type="SAM" id="MobiDB-lite"/>
    </source>
</evidence>
<reference evidence="6 7" key="1">
    <citation type="journal article" date="2007" name="Nature">
        <title>Evolution of genes and genomes on the Drosophila phylogeny.</title>
        <authorList>
            <consortium name="Drosophila 12 Genomes Consortium"/>
            <person name="Clark A.G."/>
            <person name="Eisen M.B."/>
            <person name="Smith D.R."/>
            <person name="Bergman C.M."/>
            <person name="Oliver B."/>
            <person name="Markow T.A."/>
            <person name="Kaufman T.C."/>
            <person name="Kellis M."/>
            <person name="Gelbart W."/>
            <person name="Iyer V.N."/>
            <person name="Pollard D.A."/>
            <person name="Sackton T.B."/>
            <person name="Larracuente A.M."/>
            <person name="Singh N.D."/>
            <person name="Abad J.P."/>
            <person name="Abt D.N."/>
            <person name="Adryan B."/>
            <person name="Aguade M."/>
            <person name="Akashi H."/>
            <person name="Anderson W.W."/>
            <person name="Aquadro C.F."/>
            <person name="Ardell D.H."/>
            <person name="Arguello R."/>
            <person name="Artieri C.G."/>
            <person name="Barbash D.A."/>
            <person name="Barker D."/>
            <person name="Barsanti P."/>
            <person name="Batterham P."/>
            <person name="Batzoglou S."/>
            <person name="Begun D."/>
            <person name="Bhutkar A."/>
            <person name="Blanco E."/>
            <person name="Bosak S.A."/>
            <person name="Bradley R.K."/>
            <person name="Brand A.D."/>
            <person name="Brent M.R."/>
            <person name="Brooks A.N."/>
            <person name="Brown R.H."/>
            <person name="Butlin R.K."/>
            <person name="Caggese C."/>
            <person name="Calvi B.R."/>
            <person name="Bernardo de Carvalho A."/>
            <person name="Caspi A."/>
            <person name="Castrezana S."/>
            <person name="Celniker S.E."/>
            <person name="Chang J.L."/>
            <person name="Chapple C."/>
            <person name="Chatterji S."/>
            <person name="Chinwalla A."/>
            <person name="Civetta A."/>
            <person name="Clifton S.W."/>
            <person name="Comeron J.M."/>
            <person name="Costello J.C."/>
            <person name="Coyne J.A."/>
            <person name="Daub J."/>
            <person name="David R.G."/>
            <person name="Delcher A.L."/>
            <person name="Delehaunty K."/>
            <person name="Do C.B."/>
            <person name="Ebling H."/>
            <person name="Edwards K."/>
            <person name="Eickbush T."/>
            <person name="Evans J.D."/>
            <person name="Filipski A."/>
            <person name="Findeiss S."/>
            <person name="Freyhult E."/>
            <person name="Fulton L."/>
            <person name="Fulton R."/>
            <person name="Garcia A.C."/>
            <person name="Gardiner A."/>
            <person name="Garfield D.A."/>
            <person name="Garvin B.E."/>
            <person name="Gibson G."/>
            <person name="Gilbert D."/>
            <person name="Gnerre S."/>
            <person name="Godfrey J."/>
            <person name="Good R."/>
            <person name="Gotea V."/>
            <person name="Gravely B."/>
            <person name="Greenberg A.J."/>
            <person name="Griffiths-Jones S."/>
            <person name="Gross S."/>
            <person name="Guigo R."/>
            <person name="Gustafson E.A."/>
            <person name="Haerty W."/>
            <person name="Hahn M.W."/>
            <person name="Halligan D.L."/>
            <person name="Halpern A.L."/>
            <person name="Halter G.M."/>
            <person name="Han M.V."/>
            <person name="Heger A."/>
            <person name="Hillier L."/>
            <person name="Hinrichs A.S."/>
            <person name="Holmes I."/>
            <person name="Hoskins R.A."/>
            <person name="Hubisz M.J."/>
            <person name="Hultmark D."/>
            <person name="Huntley M.A."/>
            <person name="Jaffe D.B."/>
            <person name="Jagadeeshan S."/>
            <person name="Jeck W.R."/>
            <person name="Johnson J."/>
            <person name="Jones C.D."/>
            <person name="Jordan W.C."/>
            <person name="Karpen G.H."/>
            <person name="Kataoka E."/>
            <person name="Keightley P.D."/>
            <person name="Kheradpour P."/>
            <person name="Kirkness E.F."/>
            <person name="Koerich L.B."/>
            <person name="Kristiansen K."/>
            <person name="Kudrna D."/>
            <person name="Kulathinal R.J."/>
            <person name="Kumar S."/>
            <person name="Kwok R."/>
            <person name="Lander E."/>
            <person name="Langley C.H."/>
            <person name="Lapoint R."/>
            <person name="Lazzaro B.P."/>
            <person name="Lee S.J."/>
            <person name="Levesque L."/>
            <person name="Li R."/>
            <person name="Lin C.F."/>
            <person name="Lin M.F."/>
            <person name="Lindblad-Toh K."/>
            <person name="Llopart A."/>
            <person name="Long M."/>
            <person name="Low L."/>
            <person name="Lozovsky E."/>
            <person name="Lu J."/>
            <person name="Luo M."/>
            <person name="Machado C.A."/>
            <person name="Makalowski W."/>
            <person name="Marzo M."/>
            <person name="Matsuda M."/>
            <person name="Matzkin L."/>
            <person name="McAllister B."/>
            <person name="McBride C.S."/>
            <person name="McKernan B."/>
            <person name="McKernan K."/>
            <person name="Mendez-Lago M."/>
            <person name="Minx P."/>
            <person name="Mollenhauer M.U."/>
            <person name="Montooth K."/>
            <person name="Mount S.M."/>
            <person name="Mu X."/>
            <person name="Myers E."/>
            <person name="Negre B."/>
            <person name="Newfeld S."/>
            <person name="Nielsen R."/>
            <person name="Noor M.A."/>
            <person name="O'Grady P."/>
            <person name="Pachter L."/>
            <person name="Papaceit M."/>
            <person name="Parisi M.J."/>
            <person name="Parisi M."/>
            <person name="Parts L."/>
            <person name="Pedersen J.S."/>
            <person name="Pesole G."/>
            <person name="Phillippy A.M."/>
            <person name="Ponting C.P."/>
            <person name="Pop M."/>
            <person name="Porcelli D."/>
            <person name="Powell J.R."/>
            <person name="Prohaska S."/>
            <person name="Pruitt K."/>
            <person name="Puig M."/>
            <person name="Quesneville H."/>
            <person name="Ram K.R."/>
            <person name="Rand D."/>
            <person name="Rasmussen M.D."/>
            <person name="Reed L.K."/>
            <person name="Reenan R."/>
            <person name="Reily A."/>
            <person name="Remington K.A."/>
            <person name="Rieger T.T."/>
            <person name="Ritchie M.G."/>
            <person name="Robin C."/>
            <person name="Rogers Y.H."/>
            <person name="Rohde C."/>
            <person name="Rozas J."/>
            <person name="Rubenfield M.J."/>
            <person name="Ruiz A."/>
            <person name="Russo S."/>
            <person name="Salzberg S.L."/>
            <person name="Sanchez-Gracia A."/>
            <person name="Saranga D.J."/>
            <person name="Sato H."/>
            <person name="Schaeffer S.W."/>
            <person name="Schatz M.C."/>
            <person name="Schlenke T."/>
            <person name="Schwartz R."/>
            <person name="Segarra C."/>
            <person name="Singh R.S."/>
            <person name="Sirot L."/>
            <person name="Sirota M."/>
            <person name="Sisneros N.B."/>
            <person name="Smith C.D."/>
            <person name="Smith T.F."/>
            <person name="Spieth J."/>
            <person name="Stage D.E."/>
            <person name="Stark A."/>
            <person name="Stephan W."/>
            <person name="Strausberg R.L."/>
            <person name="Strempel S."/>
            <person name="Sturgill D."/>
            <person name="Sutton G."/>
            <person name="Sutton G.G."/>
            <person name="Tao W."/>
            <person name="Teichmann S."/>
            <person name="Tobari Y.N."/>
            <person name="Tomimura Y."/>
            <person name="Tsolas J.M."/>
            <person name="Valente V.L."/>
            <person name="Venter E."/>
            <person name="Venter J.C."/>
            <person name="Vicario S."/>
            <person name="Vieira F.G."/>
            <person name="Vilella A.J."/>
            <person name="Villasante A."/>
            <person name="Walenz B."/>
            <person name="Wang J."/>
            <person name="Wasserman M."/>
            <person name="Watts T."/>
            <person name="Wilson D."/>
            <person name="Wilson R.K."/>
            <person name="Wing R.A."/>
            <person name="Wolfner M.F."/>
            <person name="Wong A."/>
            <person name="Wong G.K."/>
            <person name="Wu C.I."/>
            <person name="Wu G."/>
            <person name="Yamamoto D."/>
            <person name="Yang H.P."/>
            <person name="Yang S.P."/>
            <person name="Yorke J.A."/>
            <person name="Yoshida K."/>
            <person name="Zdobnov E."/>
            <person name="Zhang P."/>
            <person name="Zhang Y."/>
            <person name="Zimin A.V."/>
            <person name="Baldwin J."/>
            <person name="Abdouelleil A."/>
            <person name="Abdulkadir J."/>
            <person name="Abebe A."/>
            <person name="Abera B."/>
            <person name="Abreu J."/>
            <person name="Acer S.C."/>
            <person name="Aftuck L."/>
            <person name="Alexander A."/>
            <person name="An P."/>
            <person name="Anderson E."/>
            <person name="Anderson S."/>
            <person name="Arachi H."/>
            <person name="Azer M."/>
            <person name="Bachantsang P."/>
            <person name="Barry A."/>
            <person name="Bayul T."/>
            <person name="Berlin A."/>
            <person name="Bessette D."/>
            <person name="Bloom T."/>
            <person name="Blye J."/>
            <person name="Boguslavskiy L."/>
            <person name="Bonnet C."/>
            <person name="Boukhgalter B."/>
            <person name="Bourzgui I."/>
            <person name="Brown A."/>
            <person name="Cahill P."/>
            <person name="Channer S."/>
            <person name="Cheshatsang Y."/>
            <person name="Chuda L."/>
            <person name="Citroen M."/>
            <person name="Collymore A."/>
            <person name="Cooke P."/>
            <person name="Costello M."/>
            <person name="D'Aco K."/>
            <person name="Daza R."/>
            <person name="De Haan G."/>
            <person name="DeGray S."/>
            <person name="DeMaso C."/>
            <person name="Dhargay N."/>
            <person name="Dooley K."/>
            <person name="Dooley E."/>
            <person name="Doricent M."/>
            <person name="Dorje P."/>
            <person name="Dorjee K."/>
            <person name="Dupes A."/>
            <person name="Elong R."/>
            <person name="Falk J."/>
            <person name="Farina A."/>
            <person name="Faro S."/>
            <person name="Ferguson D."/>
            <person name="Fisher S."/>
            <person name="Foley C.D."/>
            <person name="Franke A."/>
            <person name="Friedrich D."/>
            <person name="Gadbois L."/>
            <person name="Gearin G."/>
            <person name="Gearin C.R."/>
            <person name="Giannoukos G."/>
            <person name="Goode T."/>
            <person name="Graham J."/>
            <person name="Grandbois E."/>
            <person name="Grewal S."/>
            <person name="Gyaltsen K."/>
            <person name="Hafez N."/>
            <person name="Hagos B."/>
            <person name="Hall J."/>
            <person name="Henson C."/>
            <person name="Hollinger A."/>
            <person name="Honan T."/>
            <person name="Huard M.D."/>
            <person name="Hughes L."/>
            <person name="Hurhula B."/>
            <person name="Husby M.E."/>
            <person name="Kamat A."/>
            <person name="Kanga B."/>
            <person name="Kashin S."/>
            <person name="Khazanovich D."/>
            <person name="Kisner P."/>
            <person name="Lance K."/>
            <person name="Lara M."/>
            <person name="Lee W."/>
            <person name="Lennon N."/>
            <person name="Letendre F."/>
            <person name="LeVine R."/>
            <person name="Lipovsky A."/>
            <person name="Liu X."/>
            <person name="Liu J."/>
            <person name="Liu S."/>
            <person name="Lokyitsang T."/>
            <person name="Lokyitsang Y."/>
            <person name="Lubonja R."/>
            <person name="Lui A."/>
            <person name="MacDonald P."/>
            <person name="Magnisalis V."/>
            <person name="Maru K."/>
            <person name="Matthews C."/>
            <person name="McCusker W."/>
            <person name="McDonough S."/>
            <person name="Mehta T."/>
            <person name="Meldrim J."/>
            <person name="Meneus L."/>
            <person name="Mihai O."/>
            <person name="Mihalev A."/>
            <person name="Mihova T."/>
            <person name="Mittelman R."/>
            <person name="Mlenga V."/>
            <person name="Montmayeur A."/>
            <person name="Mulrain L."/>
            <person name="Navidi A."/>
            <person name="Naylor J."/>
            <person name="Negash T."/>
            <person name="Nguyen T."/>
            <person name="Nguyen N."/>
            <person name="Nicol R."/>
            <person name="Norbu C."/>
            <person name="Norbu N."/>
            <person name="Novod N."/>
            <person name="O'Neill B."/>
            <person name="Osman S."/>
            <person name="Markiewicz E."/>
            <person name="Oyono O.L."/>
            <person name="Patti C."/>
            <person name="Phunkhang P."/>
            <person name="Pierre F."/>
            <person name="Priest M."/>
            <person name="Raghuraman S."/>
            <person name="Rege F."/>
            <person name="Reyes R."/>
            <person name="Rise C."/>
            <person name="Rogov P."/>
            <person name="Ross K."/>
            <person name="Ryan E."/>
            <person name="Settipalli S."/>
            <person name="Shea T."/>
            <person name="Sherpa N."/>
            <person name="Shi L."/>
            <person name="Shih D."/>
            <person name="Sparrow T."/>
            <person name="Spaulding J."/>
            <person name="Stalker J."/>
            <person name="Stange-Thomann N."/>
            <person name="Stavropoulos S."/>
            <person name="Stone C."/>
            <person name="Strader C."/>
            <person name="Tesfaye S."/>
            <person name="Thomson T."/>
            <person name="Thoulutsang Y."/>
            <person name="Thoulutsang D."/>
            <person name="Topham K."/>
            <person name="Topping I."/>
            <person name="Tsamla T."/>
            <person name="Vassiliev H."/>
            <person name="Vo A."/>
            <person name="Wangchuk T."/>
            <person name="Wangdi T."/>
            <person name="Weiand M."/>
            <person name="Wilkinson J."/>
            <person name="Wilson A."/>
            <person name="Yadav S."/>
            <person name="Young G."/>
            <person name="Yu Q."/>
            <person name="Zembek L."/>
            <person name="Zhong D."/>
            <person name="Zimmer A."/>
            <person name="Zwirko Z."/>
            <person name="Jaffe D.B."/>
            <person name="Alvarez P."/>
            <person name="Brockman W."/>
            <person name="Butler J."/>
            <person name="Chin C."/>
            <person name="Gnerre S."/>
            <person name="Grabherr M."/>
            <person name="Kleber M."/>
            <person name="Mauceli E."/>
            <person name="MacCallum I."/>
        </authorList>
    </citation>
    <scope>NUCLEOTIDE SEQUENCE [LARGE SCALE GENOMIC DNA]</scope>
    <source>
        <strain evidence="7">Rob3c / Tucson 14021-0248.25</strain>
    </source>
</reference>
<sequence>MVPNRRGGKNLIFRGHMYSVERKYRNSINWVCSKNSNSVLRCPARCVTNPESGNGIKLSHRRHNHPADAFKPHKRCRKRPGDRNSK</sequence>
<dbReference type="AlphaFoldDB" id="B4I3G7"/>
<name>B4I3G7_DROSE</name>
<dbReference type="EMBL" id="CH480821">
    <property type="protein sequence ID" value="EDW55331.1"/>
    <property type="molecule type" value="Genomic_DNA"/>
</dbReference>
<dbReference type="Pfam" id="PF04500">
    <property type="entry name" value="FLYWCH"/>
    <property type="match status" value="1"/>
</dbReference>
<dbReference type="InterPro" id="IPR007588">
    <property type="entry name" value="Znf_FLYWCH"/>
</dbReference>
<dbReference type="Gene3D" id="2.20.25.240">
    <property type="match status" value="1"/>
</dbReference>
<accession>B4I3G7</accession>
<dbReference type="GO" id="GO:0008270">
    <property type="term" value="F:zinc ion binding"/>
    <property type="evidence" value="ECO:0007669"/>
    <property type="project" value="UniProtKB-KW"/>
</dbReference>
<evidence type="ECO:0000259" key="5">
    <source>
        <dbReference type="Pfam" id="PF04500"/>
    </source>
</evidence>
<feature type="region of interest" description="Disordered" evidence="4">
    <location>
        <begin position="51"/>
        <end position="86"/>
    </location>
</feature>
<dbReference type="PhylomeDB" id="B4I3G7"/>
<dbReference type="Proteomes" id="UP000001292">
    <property type="component" value="Unassembled WGS sequence"/>
</dbReference>
<keyword evidence="7" id="KW-1185">Reference proteome</keyword>
<keyword evidence="2" id="KW-0863">Zinc-finger</keyword>
<dbReference type="KEGG" id="dse:6614355"/>
<organism evidence="7">
    <name type="scientific">Drosophila sechellia</name>
    <name type="common">Fruit fly</name>
    <dbReference type="NCBI Taxonomy" id="7238"/>
    <lineage>
        <taxon>Eukaryota</taxon>
        <taxon>Metazoa</taxon>
        <taxon>Ecdysozoa</taxon>
        <taxon>Arthropoda</taxon>
        <taxon>Hexapoda</taxon>
        <taxon>Insecta</taxon>
        <taxon>Pterygota</taxon>
        <taxon>Neoptera</taxon>
        <taxon>Endopterygota</taxon>
        <taxon>Diptera</taxon>
        <taxon>Brachycera</taxon>
        <taxon>Muscomorpha</taxon>
        <taxon>Ephydroidea</taxon>
        <taxon>Drosophilidae</taxon>
        <taxon>Drosophila</taxon>
        <taxon>Sophophora</taxon>
    </lineage>
</organism>
<evidence type="ECO:0000313" key="6">
    <source>
        <dbReference type="EMBL" id="EDW55331.1"/>
    </source>
</evidence>